<dbReference type="HOGENOM" id="CLU_3411189_0_0_1"/>
<name>K3Z1A2_SETIT</name>
<dbReference type="EnsemblPlants" id="KQL29139">
    <property type="protein sequence ID" value="KQL29139"/>
    <property type="gene ID" value="SETIT_020320mg"/>
</dbReference>
<proteinExistence type="predicted"/>
<accession>K3Z1A2</accession>
<dbReference type="Gramene" id="KQL29139">
    <property type="protein sequence ID" value="KQL29139"/>
    <property type="gene ID" value="SETIT_020320mg"/>
</dbReference>
<reference evidence="2" key="1">
    <citation type="journal article" date="2012" name="Nat. Biotechnol.">
        <title>Reference genome sequence of the model plant Setaria.</title>
        <authorList>
            <person name="Bennetzen J.L."/>
            <person name="Schmutz J."/>
            <person name="Wang H."/>
            <person name="Percifield R."/>
            <person name="Hawkins J."/>
            <person name="Pontaroli A.C."/>
            <person name="Estep M."/>
            <person name="Feng L."/>
            <person name="Vaughn J.N."/>
            <person name="Grimwood J."/>
            <person name="Jenkins J."/>
            <person name="Barry K."/>
            <person name="Lindquist E."/>
            <person name="Hellsten U."/>
            <person name="Deshpande S."/>
            <person name="Wang X."/>
            <person name="Wu X."/>
            <person name="Mitros T."/>
            <person name="Triplett J."/>
            <person name="Yang X."/>
            <person name="Ye C.Y."/>
            <person name="Mauro-Herrera M."/>
            <person name="Wang L."/>
            <person name="Li P."/>
            <person name="Sharma M."/>
            <person name="Sharma R."/>
            <person name="Ronald P.C."/>
            <person name="Panaud O."/>
            <person name="Kellogg E.A."/>
            <person name="Brutnell T.P."/>
            <person name="Doust A.N."/>
            <person name="Tuskan G.A."/>
            <person name="Rokhsar D."/>
            <person name="Devos K.M."/>
        </authorList>
    </citation>
    <scope>NUCLEOTIDE SEQUENCE [LARGE SCALE GENOMIC DNA]</scope>
    <source>
        <strain evidence="2">cv. Yugu1</strain>
    </source>
</reference>
<dbReference type="Proteomes" id="UP000004995">
    <property type="component" value="Unassembled WGS sequence"/>
</dbReference>
<dbReference type="InParanoid" id="K3Z1A2"/>
<dbReference type="EMBL" id="AGNK02000169">
    <property type="status" value="NOT_ANNOTATED_CDS"/>
    <property type="molecule type" value="Genomic_DNA"/>
</dbReference>
<reference evidence="1" key="2">
    <citation type="submission" date="2018-08" db="UniProtKB">
        <authorList>
            <consortium name="EnsemblPlants"/>
        </authorList>
    </citation>
    <scope>IDENTIFICATION</scope>
    <source>
        <strain evidence="1">Yugu1</strain>
    </source>
</reference>
<protein>
    <submittedName>
        <fullName evidence="1">Uncharacterized protein</fullName>
    </submittedName>
</protein>
<keyword evidence="2" id="KW-1185">Reference proteome</keyword>
<organism evidence="1 2">
    <name type="scientific">Setaria italica</name>
    <name type="common">Foxtail millet</name>
    <name type="synonym">Panicum italicum</name>
    <dbReference type="NCBI Taxonomy" id="4555"/>
    <lineage>
        <taxon>Eukaryota</taxon>
        <taxon>Viridiplantae</taxon>
        <taxon>Streptophyta</taxon>
        <taxon>Embryophyta</taxon>
        <taxon>Tracheophyta</taxon>
        <taxon>Spermatophyta</taxon>
        <taxon>Magnoliopsida</taxon>
        <taxon>Liliopsida</taxon>
        <taxon>Poales</taxon>
        <taxon>Poaceae</taxon>
        <taxon>PACMAD clade</taxon>
        <taxon>Panicoideae</taxon>
        <taxon>Panicodae</taxon>
        <taxon>Paniceae</taxon>
        <taxon>Cenchrinae</taxon>
        <taxon>Setaria</taxon>
    </lineage>
</organism>
<evidence type="ECO:0000313" key="1">
    <source>
        <dbReference type="EnsemblPlants" id="KQL29139"/>
    </source>
</evidence>
<sequence>MLNNSILFRDKHMSMDKSQLKYLLKTSFP</sequence>
<dbReference type="AlphaFoldDB" id="K3Z1A2"/>
<evidence type="ECO:0000313" key="2">
    <source>
        <dbReference type="Proteomes" id="UP000004995"/>
    </source>
</evidence>